<dbReference type="GO" id="GO:0004386">
    <property type="term" value="F:helicase activity"/>
    <property type="evidence" value="ECO:0007669"/>
    <property type="project" value="UniProtKB-KW"/>
</dbReference>
<comment type="caution">
    <text evidence="1">The sequence shown here is derived from an EMBL/GenBank/DDBJ whole genome shotgun (WGS) entry which is preliminary data.</text>
</comment>
<evidence type="ECO:0000313" key="1">
    <source>
        <dbReference type="EMBL" id="GFY53522.1"/>
    </source>
</evidence>
<organism evidence="1 2">
    <name type="scientific">Trichonephila inaurata madagascariensis</name>
    <dbReference type="NCBI Taxonomy" id="2747483"/>
    <lineage>
        <taxon>Eukaryota</taxon>
        <taxon>Metazoa</taxon>
        <taxon>Ecdysozoa</taxon>
        <taxon>Arthropoda</taxon>
        <taxon>Chelicerata</taxon>
        <taxon>Arachnida</taxon>
        <taxon>Araneae</taxon>
        <taxon>Araneomorphae</taxon>
        <taxon>Entelegynae</taxon>
        <taxon>Araneoidea</taxon>
        <taxon>Nephilidae</taxon>
        <taxon>Trichonephila</taxon>
        <taxon>Trichonephila inaurata</taxon>
    </lineage>
</organism>
<dbReference type="EMBL" id="BMAV01009332">
    <property type="protein sequence ID" value="GFY53522.1"/>
    <property type="molecule type" value="Genomic_DNA"/>
</dbReference>
<keyword evidence="1" id="KW-0378">Hydrolase</keyword>
<keyword evidence="1" id="KW-0067">ATP-binding</keyword>
<reference evidence="1" key="1">
    <citation type="submission" date="2020-08" db="EMBL/GenBank/DDBJ databases">
        <title>Multicomponent nature underlies the extraordinary mechanical properties of spider dragline silk.</title>
        <authorList>
            <person name="Kono N."/>
            <person name="Nakamura H."/>
            <person name="Mori M."/>
            <person name="Yoshida Y."/>
            <person name="Ohtoshi R."/>
            <person name="Malay A.D."/>
            <person name="Moran D.A.P."/>
            <person name="Tomita M."/>
            <person name="Numata K."/>
            <person name="Arakawa K."/>
        </authorList>
    </citation>
    <scope>NUCLEOTIDE SEQUENCE</scope>
</reference>
<accession>A0A8X7C4N9</accession>
<keyword evidence="1" id="KW-0347">Helicase</keyword>
<evidence type="ECO:0000313" key="2">
    <source>
        <dbReference type="Proteomes" id="UP000886998"/>
    </source>
</evidence>
<name>A0A8X7C4N9_9ARAC</name>
<keyword evidence="2" id="KW-1185">Reference proteome</keyword>
<gene>
    <name evidence="1" type="primary">pif1_97</name>
    <name evidence="1" type="ORF">TNIN_29691</name>
</gene>
<proteinExistence type="predicted"/>
<dbReference type="OrthoDB" id="6432546at2759"/>
<sequence>MDNIVSGDIIKIGGLQEELEIFKSGEQGLVNGAMGIITEIVWSLFRRDQNYDTDILSVCIDFGKDGISLMKSKSIQFSALRNYGTIE</sequence>
<dbReference type="Proteomes" id="UP000886998">
    <property type="component" value="Unassembled WGS sequence"/>
</dbReference>
<dbReference type="AlphaFoldDB" id="A0A8X7C4N9"/>
<keyword evidence="1" id="KW-0547">Nucleotide-binding</keyword>
<protein>
    <submittedName>
        <fullName evidence="1">ATP-dependent DNA helicase</fullName>
    </submittedName>
</protein>